<dbReference type="InterPro" id="IPR020846">
    <property type="entry name" value="MFS_dom"/>
</dbReference>
<gene>
    <name evidence="10" type="primary">bcr_2</name>
    <name evidence="10" type="ORF">DSM104329_05451</name>
</gene>
<evidence type="ECO:0000256" key="6">
    <source>
        <dbReference type="ARBA" id="ARBA00022989"/>
    </source>
</evidence>
<dbReference type="Proteomes" id="UP001162834">
    <property type="component" value="Chromosome"/>
</dbReference>
<dbReference type="GO" id="GO:1990961">
    <property type="term" value="P:xenobiotic detoxification by transmembrane export across the plasma membrane"/>
    <property type="evidence" value="ECO:0007669"/>
    <property type="project" value="InterPro"/>
</dbReference>
<keyword evidence="3" id="KW-0813">Transport</keyword>
<feature type="transmembrane region" description="Helical" evidence="8">
    <location>
        <begin position="94"/>
        <end position="111"/>
    </location>
</feature>
<sequence length="389" mass="38670">MLLGSLSTFGPLSMDLYLPGLTDLAGDLSVSASAAQLTITASLLGLAGGQFLGGSISDALGRRRPLLAGVALFAVTSLLCALAPNIWLLLAARTAQGMAGAVGIVIARAMVRDLVGGTEAARTYAMLILVTGLAPLLAPLVGGQLLHVTDWRGVFVVLAGLGIVLFAWALLRLPETLEPARRHTGGAHATGGAMAALLRDRAFVALALCIGLSFATLSVYLSGAVFLLEEIHGVSPQAFGLVLSVNGGLMIVTSQLSARLVRRVGPAPLLTSGLAVGAAGGAGLLVAVVAGIGLGLILPSLALVIASRGLINPNAQGLALADHPEAAGTASGMIGVVQFGLGAAVAPLAGVAGAENALPMALLITVMGAAALVLGLGVGSRSRTNVPGR</sequence>
<dbReference type="InterPro" id="IPR036259">
    <property type="entry name" value="MFS_trans_sf"/>
</dbReference>
<evidence type="ECO:0000256" key="8">
    <source>
        <dbReference type="SAM" id="Phobius"/>
    </source>
</evidence>
<dbReference type="PANTHER" id="PTHR42718">
    <property type="entry name" value="MAJOR FACILITATOR SUPERFAMILY MULTIDRUG TRANSPORTER MFSC"/>
    <property type="match status" value="1"/>
</dbReference>
<dbReference type="InterPro" id="IPR004812">
    <property type="entry name" value="Efflux_drug-R_Bcr/CmlA"/>
</dbReference>
<dbReference type="KEGG" id="sbae:DSM104329_05451"/>
<dbReference type="FunFam" id="1.20.1720.10:FF:000005">
    <property type="entry name" value="Bcr/CflA family efflux transporter"/>
    <property type="match status" value="1"/>
</dbReference>
<feature type="transmembrane region" description="Helical" evidence="8">
    <location>
        <begin position="234"/>
        <end position="252"/>
    </location>
</feature>
<dbReference type="GO" id="GO:0042910">
    <property type="term" value="F:xenobiotic transmembrane transporter activity"/>
    <property type="evidence" value="ECO:0007669"/>
    <property type="project" value="InterPro"/>
</dbReference>
<dbReference type="PROSITE" id="PS50850">
    <property type="entry name" value="MFS"/>
    <property type="match status" value="1"/>
</dbReference>
<evidence type="ECO:0000256" key="3">
    <source>
        <dbReference type="ARBA" id="ARBA00022448"/>
    </source>
</evidence>
<organism evidence="10 11">
    <name type="scientific">Capillimicrobium parvum</name>
    <dbReference type="NCBI Taxonomy" id="2884022"/>
    <lineage>
        <taxon>Bacteria</taxon>
        <taxon>Bacillati</taxon>
        <taxon>Actinomycetota</taxon>
        <taxon>Thermoleophilia</taxon>
        <taxon>Solirubrobacterales</taxon>
        <taxon>Capillimicrobiaceae</taxon>
        <taxon>Capillimicrobium</taxon>
    </lineage>
</organism>
<keyword evidence="7 8" id="KW-0472">Membrane</keyword>
<dbReference type="Gene3D" id="1.20.1720.10">
    <property type="entry name" value="Multidrug resistance protein D"/>
    <property type="match status" value="1"/>
</dbReference>
<evidence type="ECO:0000256" key="1">
    <source>
        <dbReference type="ARBA" id="ARBA00004651"/>
    </source>
</evidence>
<feature type="transmembrane region" description="Helical" evidence="8">
    <location>
        <begin position="66"/>
        <end position="88"/>
    </location>
</feature>
<evidence type="ECO:0000256" key="7">
    <source>
        <dbReference type="ARBA" id="ARBA00023136"/>
    </source>
</evidence>
<feature type="transmembrane region" description="Helical" evidence="8">
    <location>
        <begin position="34"/>
        <end position="54"/>
    </location>
</feature>
<dbReference type="AlphaFoldDB" id="A0A9E6Y2X6"/>
<keyword evidence="6 8" id="KW-1133">Transmembrane helix</keyword>
<keyword evidence="4" id="KW-1003">Cell membrane</keyword>
<evidence type="ECO:0000256" key="2">
    <source>
        <dbReference type="ARBA" id="ARBA00006236"/>
    </source>
</evidence>
<dbReference type="GO" id="GO:0005886">
    <property type="term" value="C:plasma membrane"/>
    <property type="evidence" value="ECO:0007669"/>
    <property type="project" value="UniProtKB-SubCell"/>
</dbReference>
<feature type="domain" description="Major facilitator superfamily (MFS) profile" evidence="9">
    <location>
        <begin position="1"/>
        <end position="383"/>
    </location>
</feature>
<feature type="transmembrane region" description="Helical" evidence="8">
    <location>
        <begin position="203"/>
        <end position="228"/>
    </location>
</feature>
<comment type="similarity">
    <text evidence="2">Belongs to the major facilitator superfamily. Bcr/CmlA family.</text>
</comment>
<evidence type="ECO:0000256" key="4">
    <source>
        <dbReference type="ARBA" id="ARBA00022475"/>
    </source>
</evidence>
<keyword evidence="5 8" id="KW-0812">Transmembrane</keyword>
<dbReference type="NCBIfam" id="TIGR00710">
    <property type="entry name" value="efflux_Bcr_CflA"/>
    <property type="match status" value="1"/>
</dbReference>
<dbReference type="EMBL" id="CP087164">
    <property type="protein sequence ID" value="UGS39019.1"/>
    <property type="molecule type" value="Genomic_DNA"/>
</dbReference>
<feature type="transmembrane region" description="Helical" evidence="8">
    <location>
        <begin position="153"/>
        <end position="173"/>
    </location>
</feature>
<name>A0A9E6Y2X6_9ACTN</name>
<evidence type="ECO:0000259" key="9">
    <source>
        <dbReference type="PROSITE" id="PS50850"/>
    </source>
</evidence>
<reference evidence="10" key="1">
    <citation type="journal article" date="2022" name="Int. J. Syst. Evol. Microbiol.">
        <title>Pseudomonas aegrilactucae sp. nov. and Pseudomonas morbosilactucae sp. nov., pathogens causing bacterial rot of lettuce in Japan.</title>
        <authorList>
            <person name="Sawada H."/>
            <person name="Fujikawa T."/>
            <person name="Satou M."/>
        </authorList>
    </citation>
    <scope>NUCLEOTIDE SEQUENCE</scope>
    <source>
        <strain evidence="10">0166_1</strain>
    </source>
</reference>
<comment type="subcellular location">
    <subcellularLocation>
        <location evidence="1">Cell membrane</location>
        <topology evidence="1">Multi-pass membrane protein</topology>
    </subcellularLocation>
</comment>
<feature type="transmembrane region" description="Helical" evidence="8">
    <location>
        <begin position="360"/>
        <end position="379"/>
    </location>
</feature>
<keyword evidence="11" id="KW-1185">Reference proteome</keyword>
<dbReference type="InterPro" id="IPR011701">
    <property type="entry name" value="MFS"/>
</dbReference>
<evidence type="ECO:0000313" key="10">
    <source>
        <dbReference type="EMBL" id="UGS39019.1"/>
    </source>
</evidence>
<dbReference type="Pfam" id="PF07690">
    <property type="entry name" value="MFS_1"/>
    <property type="match status" value="1"/>
</dbReference>
<feature type="transmembrane region" description="Helical" evidence="8">
    <location>
        <begin position="264"/>
        <end position="286"/>
    </location>
</feature>
<evidence type="ECO:0000313" key="11">
    <source>
        <dbReference type="Proteomes" id="UP001162834"/>
    </source>
</evidence>
<dbReference type="SUPFAM" id="SSF103473">
    <property type="entry name" value="MFS general substrate transporter"/>
    <property type="match status" value="1"/>
</dbReference>
<dbReference type="PANTHER" id="PTHR42718:SF9">
    <property type="entry name" value="MAJOR FACILITATOR SUPERFAMILY MULTIDRUG TRANSPORTER MFSC"/>
    <property type="match status" value="1"/>
</dbReference>
<accession>A0A9E6Y2X6</accession>
<feature type="transmembrane region" description="Helical" evidence="8">
    <location>
        <begin position="123"/>
        <end position="141"/>
    </location>
</feature>
<evidence type="ECO:0000256" key="5">
    <source>
        <dbReference type="ARBA" id="ARBA00022692"/>
    </source>
</evidence>
<proteinExistence type="inferred from homology"/>
<dbReference type="CDD" id="cd17320">
    <property type="entry name" value="MFS_MdfA_MDR_like"/>
    <property type="match status" value="1"/>
</dbReference>
<protein>
    <submittedName>
        <fullName evidence="10">Bicyclomycin resistance protein</fullName>
    </submittedName>
</protein>